<dbReference type="PANTHER" id="PTHR39166:SF1">
    <property type="entry name" value="BLL1166 PROTEIN"/>
    <property type="match status" value="1"/>
</dbReference>
<reference evidence="1 3" key="1">
    <citation type="submission" date="2017-03" db="EMBL/GenBank/DDBJ databases">
        <title>The whole genome sequencing and assembly of Lysinibacillus sphaericus DSM 28T strain.</title>
        <authorList>
            <person name="Lee Y.-J."/>
            <person name="Yi H."/>
            <person name="Bahn Y.-S."/>
            <person name="Kim J.F."/>
            <person name="Lee D.-W."/>
        </authorList>
    </citation>
    <scope>NUCLEOTIDE SEQUENCE [LARGE SCALE GENOMIC DNA]</scope>
    <source>
        <strain evidence="1 3">DSM 28</strain>
    </source>
</reference>
<reference evidence="2 4" key="2">
    <citation type="submission" date="2018-06" db="EMBL/GenBank/DDBJ databases">
        <authorList>
            <consortium name="Pathogen Informatics"/>
            <person name="Doyle S."/>
        </authorList>
    </citation>
    <scope>NUCLEOTIDE SEQUENCE [LARGE SCALE GENOMIC DNA]</scope>
    <source>
        <strain evidence="2 4">NCTC10338</strain>
    </source>
</reference>
<evidence type="ECO:0000313" key="3">
    <source>
        <dbReference type="Proteomes" id="UP000238825"/>
    </source>
</evidence>
<dbReference type="EMBL" id="UFSZ01000001">
    <property type="protein sequence ID" value="SUV19516.1"/>
    <property type="molecule type" value="Genomic_DNA"/>
</dbReference>
<protein>
    <submittedName>
        <fullName evidence="2">Uncharacterized protein conserved in bacteria</fullName>
    </submittedName>
</protein>
<evidence type="ECO:0000313" key="1">
    <source>
        <dbReference type="EMBL" id="AVK95125.1"/>
    </source>
</evidence>
<gene>
    <name evidence="1" type="ORF">LS41612_01845</name>
    <name evidence="2" type="ORF">NCTC10338_04430</name>
</gene>
<dbReference type="PANTHER" id="PTHR39166">
    <property type="entry name" value="BLL1166 PROTEIN"/>
    <property type="match status" value="1"/>
</dbReference>
<accession>A0A2S0JVG1</accession>
<dbReference type="RefSeq" id="WP_024360818.1">
    <property type="nucleotide sequence ID" value="NZ_BJNS01000073.1"/>
</dbReference>
<sequence>MKRLRTERDLITLIESDTWMMEILRCVEQQQLPDSWVCAGFIRSKVWDYLHDYQDRTPLADIDVIYFDKQLISEEQEKQYEQRLLELLPKEPWSVKNQARMHIVNASEPYQSSVDGMAHFPEIPTAIGVRLTKGVLELAAPYGIQHLLSGIVTPTPFFYKHTHLHEIYQKRIYNKQWQSNWPKLFITTR</sequence>
<dbReference type="Proteomes" id="UP000238825">
    <property type="component" value="Chromosome"/>
</dbReference>
<dbReference type="AlphaFoldDB" id="A0A2S0JVG1"/>
<dbReference type="Pfam" id="PF06042">
    <property type="entry name" value="NTP_transf_6"/>
    <property type="match status" value="1"/>
</dbReference>
<dbReference type="EMBL" id="CP019980">
    <property type="protein sequence ID" value="AVK95125.1"/>
    <property type="molecule type" value="Genomic_DNA"/>
</dbReference>
<proteinExistence type="predicted"/>
<dbReference type="GeneID" id="48274923"/>
<organism evidence="1 3">
    <name type="scientific">Lysinibacillus sphaericus</name>
    <name type="common">Bacillus sphaericus</name>
    <dbReference type="NCBI Taxonomy" id="1421"/>
    <lineage>
        <taxon>Bacteria</taxon>
        <taxon>Bacillati</taxon>
        <taxon>Bacillota</taxon>
        <taxon>Bacilli</taxon>
        <taxon>Bacillales</taxon>
        <taxon>Bacillaceae</taxon>
        <taxon>Lysinibacillus</taxon>
    </lineage>
</organism>
<name>A0A2S0JVG1_LYSSH</name>
<evidence type="ECO:0000313" key="2">
    <source>
        <dbReference type="EMBL" id="SUV19516.1"/>
    </source>
</evidence>
<dbReference type="InterPro" id="IPR009267">
    <property type="entry name" value="NTP_transf_6"/>
</dbReference>
<evidence type="ECO:0000313" key="4">
    <source>
        <dbReference type="Proteomes" id="UP000255295"/>
    </source>
</evidence>
<dbReference type="Proteomes" id="UP000255295">
    <property type="component" value="Unassembled WGS sequence"/>
</dbReference>